<dbReference type="GO" id="GO:0004222">
    <property type="term" value="F:metalloendopeptidase activity"/>
    <property type="evidence" value="ECO:0007669"/>
    <property type="project" value="InterPro"/>
</dbReference>
<dbReference type="GO" id="GO:0046872">
    <property type="term" value="F:metal ion binding"/>
    <property type="evidence" value="ECO:0007669"/>
    <property type="project" value="InterPro"/>
</dbReference>
<reference evidence="5" key="1">
    <citation type="submission" date="2022-12" db="EMBL/GenBank/DDBJ databases">
        <title>Reference genome sequencing for broad-spectrum identification of bacterial and archaeal isolates by mass spectrometry.</title>
        <authorList>
            <person name="Sekiguchi Y."/>
            <person name="Tourlousse D.M."/>
        </authorList>
    </citation>
    <scope>NUCLEOTIDE SEQUENCE</scope>
    <source>
        <strain evidence="5">10succ1</strain>
    </source>
</reference>
<dbReference type="GO" id="GO:0006508">
    <property type="term" value="P:proteolysis"/>
    <property type="evidence" value="ECO:0007669"/>
    <property type="project" value="UniProtKB-KW"/>
</dbReference>
<comment type="caution">
    <text evidence="5">The sequence shown here is derived from an EMBL/GenBank/DDBJ whole genome shotgun (WGS) entry which is preliminary data.</text>
</comment>
<gene>
    <name evidence="5" type="ORF">PM10SUCC1_10810</name>
</gene>
<dbReference type="PANTHER" id="PTHR11851">
    <property type="entry name" value="METALLOPROTEASE"/>
    <property type="match status" value="1"/>
</dbReference>
<keyword evidence="6" id="KW-1185">Reference proteome</keyword>
<evidence type="ECO:0000259" key="3">
    <source>
        <dbReference type="Pfam" id="PF00675"/>
    </source>
</evidence>
<dbReference type="RefSeq" id="WP_281834136.1">
    <property type="nucleotide sequence ID" value="NZ_BSDY01000004.1"/>
</dbReference>
<dbReference type="InterPro" id="IPR007863">
    <property type="entry name" value="Peptidase_M16_C"/>
</dbReference>
<dbReference type="EMBL" id="BSDY01000004">
    <property type="protein sequence ID" value="GLI55567.1"/>
    <property type="molecule type" value="Genomic_DNA"/>
</dbReference>
<dbReference type="Pfam" id="PF05193">
    <property type="entry name" value="Peptidase_M16_C"/>
    <property type="match status" value="1"/>
</dbReference>
<keyword evidence="5" id="KW-0645">Protease</keyword>
<dbReference type="Gene3D" id="3.30.830.10">
    <property type="entry name" value="Metalloenzyme, LuxS/M16 peptidase-like"/>
    <property type="match status" value="2"/>
</dbReference>
<dbReference type="PANTHER" id="PTHR11851:SF49">
    <property type="entry name" value="MITOCHONDRIAL-PROCESSING PEPTIDASE SUBUNIT ALPHA"/>
    <property type="match status" value="1"/>
</dbReference>
<organism evidence="5 6">
    <name type="scientific">Propionigenium maris DSM 9537</name>
    <dbReference type="NCBI Taxonomy" id="1123000"/>
    <lineage>
        <taxon>Bacteria</taxon>
        <taxon>Fusobacteriati</taxon>
        <taxon>Fusobacteriota</taxon>
        <taxon>Fusobacteriia</taxon>
        <taxon>Fusobacteriales</taxon>
        <taxon>Fusobacteriaceae</taxon>
        <taxon>Propionigenium</taxon>
    </lineage>
</organism>
<sequence>MVQVEIRKLKNGIPVLIENIENLNSATLGVFVATGSKNELPGEEGISHLLEHMMFKGTERRTSKEISEIIDNAGGMNNAYTSKEVTAYYVQMLSNKLEIGIDILNDMFLNSTFSEEALEKEKNVVIEEIKMYEDIPEEKVHEENATFALKGVQSNIVLGSMDSVKNMTREKLVAYFKERYTPSRMVVSVAGRVDVEKVMAQLNEGIGTMEEAGIVRDYNGEIVINPGENLIKRETNQIHLCFNTKGISLTDDLKYSVSIISNILGGNMSSRLFQKVREERGLAYSVYSYNSSYEEGGLFTVYAGTTKENYMEVVDLIKDEFKSIREEGITAEELQKAKNQFMSMLTFGLESSKSRMSRMASSYLVYKRVRSVDEIIAEIEAITLEDIKKAAAHIFDEKYYSYTVLGDL</sequence>
<dbReference type="InterPro" id="IPR050361">
    <property type="entry name" value="MPP/UQCRC_Complex"/>
</dbReference>
<dbReference type="InterPro" id="IPR011249">
    <property type="entry name" value="Metalloenz_LuxS/M16"/>
</dbReference>
<proteinExistence type="inferred from homology"/>
<dbReference type="Pfam" id="PF00675">
    <property type="entry name" value="Peptidase_M16"/>
    <property type="match status" value="1"/>
</dbReference>
<dbReference type="SUPFAM" id="SSF63411">
    <property type="entry name" value="LuxS/MPP-like metallohydrolase"/>
    <property type="match status" value="2"/>
</dbReference>
<dbReference type="AlphaFoldDB" id="A0A9W6GK15"/>
<evidence type="ECO:0000313" key="5">
    <source>
        <dbReference type="EMBL" id="GLI55567.1"/>
    </source>
</evidence>
<evidence type="ECO:0000313" key="6">
    <source>
        <dbReference type="Proteomes" id="UP001144471"/>
    </source>
</evidence>
<dbReference type="PROSITE" id="PS00143">
    <property type="entry name" value="INSULINASE"/>
    <property type="match status" value="1"/>
</dbReference>
<dbReference type="InterPro" id="IPR011765">
    <property type="entry name" value="Pept_M16_N"/>
</dbReference>
<evidence type="ECO:0000256" key="1">
    <source>
        <dbReference type="ARBA" id="ARBA00007261"/>
    </source>
</evidence>
<evidence type="ECO:0000256" key="2">
    <source>
        <dbReference type="RuleBase" id="RU004447"/>
    </source>
</evidence>
<feature type="domain" description="Peptidase M16 C-terminal" evidence="4">
    <location>
        <begin position="166"/>
        <end position="340"/>
    </location>
</feature>
<evidence type="ECO:0000259" key="4">
    <source>
        <dbReference type="Pfam" id="PF05193"/>
    </source>
</evidence>
<protein>
    <submittedName>
        <fullName evidence="5">Zinc protease</fullName>
    </submittedName>
</protein>
<feature type="domain" description="Peptidase M16 N-terminal" evidence="3">
    <location>
        <begin position="15"/>
        <end position="143"/>
    </location>
</feature>
<accession>A0A9W6GK15</accession>
<name>A0A9W6GK15_9FUSO</name>
<keyword evidence="5" id="KW-0378">Hydrolase</keyword>
<dbReference type="InterPro" id="IPR001431">
    <property type="entry name" value="Pept_M16_Zn_BS"/>
</dbReference>
<comment type="similarity">
    <text evidence="1 2">Belongs to the peptidase M16 family.</text>
</comment>
<dbReference type="Proteomes" id="UP001144471">
    <property type="component" value="Unassembled WGS sequence"/>
</dbReference>